<evidence type="ECO:0000256" key="7">
    <source>
        <dbReference type="ARBA" id="ARBA00023136"/>
    </source>
</evidence>
<evidence type="ECO:0000256" key="1">
    <source>
        <dbReference type="ARBA" id="ARBA00004651"/>
    </source>
</evidence>
<protein>
    <recommendedName>
        <fullName evidence="9">Major facilitator superfamily (MFS) profile domain-containing protein</fullName>
    </recommendedName>
</protein>
<keyword evidence="6 8" id="KW-1133">Transmembrane helix</keyword>
<dbReference type="InterPro" id="IPR005829">
    <property type="entry name" value="Sugar_transporter_CS"/>
</dbReference>
<dbReference type="PANTHER" id="PTHR48021">
    <property type="match status" value="1"/>
</dbReference>
<organism evidence="10">
    <name type="scientific">Clastoptera arizonana</name>
    <name type="common">Arizona spittle bug</name>
    <dbReference type="NCBI Taxonomy" id="38151"/>
    <lineage>
        <taxon>Eukaryota</taxon>
        <taxon>Metazoa</taxon>
        <taxon>Ecdysozoa</taxon>
        <taxon>Arthropoda</taxon>
        <taxon>Hexapoda</taxon>
        <taxon>Insecta</taxon>
        <taxon>Pterygota</taxon>
        <taxon>Neoptera</taxon>
        <taxon>Paraneoptera</taxon>
        <taxon>Hemiptera</taxon>
        <taxon>Auchenorrhyncha</taxon>
        <taxon>Cercopoidea</taxon>
        <taxon>Clastopteridae</taxon>
        <taxon>Clastoptera</taxon>
    </lineage>
</organism>
<comment type="subcellular location">
    <subcellularLocation>
        <location evidence="1">Cell membrane</location>
        <topology evidence="1">Multi-pass membrane protein</topology>
    </subcellularLocation>
</comment>
<dbReference type="PRINTS" id="PR00171">
    <property type="entry name" value="SUGRTRNSPORT"/>
</dbReference>
<evidence type="ECO:0000256" key="5">
    <source>
        <dbReference type="ARBA" id="ARBA00022692"/>
    </source>
</evidence>
<dbReference type="EMBL" id="GEDC01012151">
    <property type="protein sequence ID" value="JAS25147.1"/>
    <property type="molecule type" value="Transcribed_RNA"/>
</dbReference>
<dbReference type="InterPro" id="IPR005828">
    <property type="entry name" value="MFS_sugar_transport-like"/>
</dbReference>
<feature type="transmembrane region" description="Helical" evidence="8">
    <location>
        <begin position="305"/>
        <end position="325"/>
    </location>
</feature>
<feature type="transmembrane region" description="Helical" evidence="8">
    <location>
        <begin position="331"/>
        <end position="352"/>
    </location>
</feature>
<gene>
    <name evidence="10" type="ORF">g.41620</name>
</gene>
<feature type="domain" description="Major facilitator superfamily (MFS) profile" evidence="9">
    <location>
        <begin position="24"/>
        <end position="457"/>
    </location>
</feature>
<dbReference type="GO" id="GO:0005886">
    <property type="term" value="C:plasma membrane"/>
    <property type="evidence" value="ECO:0007669"/>
    <property type="project" value="UniProtKB-SubCell"/>
</dbReference>
<feature type="transmembrane region" description="Helical" evidence="8">
    <location>
        <begin position="29"/>
        <end position="50"/>
    </location>
</feature>
<dbReference type="InterPro" id="IPR050549">
    <property type="entry name" value="MFS_Trehalose_Transporter"/>
</dbReference>
<dbReference type="PROSITE" id="PS00217">
    <property type="entry name" value="SUGAR_TRANSPORT_2"/>
    <property type="match status" value="1"/>
</dbReference>
<dbReference type="GO" id="GO:0022857">
    <property type="term" value="F:transmembrane transporter activity"/>
    <property type="evidence" value="ECO:0007669"/>
    <property type="project" value="InterPro"/>
</dbReference>
<accession>A0A1B6DHI9</accession>
<evidence type="ECO:0000256" key="8">
    <source>
        <dbReference type="SAM" id="Phobius"/>
    </source>
</evidence>
<feature type="transmembrane region" description="Helical" evidence="8">
    <location>
        <begin position="182"/>
        <end position="203"/>
    </location>
</feature>
<feature type="transmembrane region" description="Helical" evidence="8">
    <location>
        <begin position="432"/>
        <end position="453"/>
    </location>
</feature>
<proteinExistence type="predicted"/>
<dbReference type="Gene3D" id="1.20.1250.20">
    <property type="entry name" value="MFS general substrate transporter like domains"/>
    <property type="match status" value="1"/>
</dbReference>
<keyword evidence="5 8" id="KW-0812">Transmembrane</keyword>
<dbReference type="Pfam" id="PF00083">
    <property type="entry name" value="Sugar_tr"/>
    <property type="match status" value="1"/>
</dbReference>
<feature type="transmembrane region" description="Helical" evidence="8">
    <location>
        <begin position="364"/>
        <end position="386"/>
    </location>
</feature>
<feature type="transmembrane region" description="Helical" evidence="8">
    <location>
        <begin position="406"/>
        <end position="425"/>
    </location>
</feature>
<dbReference type="SUPFAM" id="SSF103473">
    <property type="entry name" value="MFS general substrate transporter"/>
    <property type="match status" value="1"/>
</dbReference>
<dbReference type="AlphaFoldDB" id="A0A1B6DHI9"/>
<evidence type="ECO:0000313" key="10">
    <source>
        <dbReference type="EMBL" id="JAS25147.1"/>
    </source>
</evidence>
<dbReference type="InterPro" id="IPR003663">
    <property type="entry name" value="Sugar/inositol_transpt"/>
</dbReference>
<keyword evidence="3" id="KW-1003">Cell membrane</keyword>
<dbReference type="InterPro" id="IPR036259">
    <property type="entry name" value="MFS_trans_sf"/>
</dbReference>
<feature type="transmembrane region" description="Helical" evidence="8">
    <location>
        <begin position="100"/>
        <end position="117"/>
    </location>
</feature>
<evidence type="ECO:0000256" key="3">
    <source>
        <dbReference type="ARBA" id="ARBA00022475"/>
    </source>
</evidence>
<reference evidence="10" key="1">
    <citation type="submission" date="2015-12" db="EMBL/GenBank/DDBJ databases">
        <title>De novo transcriptome assembly of four potential Pierce s Disease insect vectors from Arizona vineyards.</title>
        <authorList>
            <person name="Tassone E.E."/>
        </authorList>
    </citation>
    <scope>NUCLEOTIDE SEQUENCE</scope>
</reference>
<evidence type="ECO:0000256" key="2">
    <source>
        <dbReference type="ARBA" id="ARBA00022448"/>
    </source>
</evidence>
<dbReference type="PANTHER" id="PTHR48021:SF46">
    <property type="entry name" value="MAJOR FACILITATOR SUPERFAMILY (MFS) PROFILE DOMAIN-CONTAINING PROTEIN"/>
    <property type="match status" value="1"/>
</dbReference>
<evidence type="ECO:0000256" key="6">
    <source>
        <dbReference type="ARBA" id="ARBA00022989"/>
    </source>
</evidence>
<dbReference type="FunFam" id="1.20.1250.20:FF:000218">
    <property type="entry name" value="facilitated trehalose transporter Tret1"/>
    <property type="match status" value="1"/>
</dbReference>
<dbReference type="InterPro" id="IPR020846">
    <property type="entry name" value="MFS_dom"/>
</dbReference>
<keyword evidence="7 8" id="KW-0472">Membrane</keyword>
<feature type="transmembrane region" description="Helical" evidence="8">
    <location>
        <begin position="158"/>
        <end position="176"/>
    </location>
</feature>
<feature type="non-terminal residue" evidence="10">
    <location>
        <position position="1"/>
    </location>
</feature>
<feature type="transmembrane region" description="Helical" evidence="8">
    <location>
        <begin position="123"/>
        <end position="146"/>
    </location>
</feature>
<dbReference type="PROSITE" id="PS50850">
    <property type="entry name" value="MFS"/>
    <property type="match status" value="1"/>
</dbReference>
<keyword evidence="4" id="KW-0762">Sugar transport</keyword>
<evidence type="ECO:0000259" key="9">
    <source>
        <dbReference type="PROSITE" id="PS50850"/>
    </source>
</evidence>
<sequence length="480" mass="54011">ERSFQFPPKKMVFHILPHRSSQQGIINQYFASVAASLAFTIVGSSVAWPSPTLIKMKKGETPITLDITEISWMVSLMFLGHMISPIPTSRLMDKIGKKHTCLFLSIFPIASWILIYYGESPAYLYVARFFAGMWSGIISTVVPLYIGEIAEPNIRGSLTSLNNVLINLGLLFTFVVGPYVTYHMIAIICGINVVLYVFIFIWVPESPYFYILTGKRQKALQSLQWLRMGNENIEDELLTIEKSLKSQTVEKGSIKEIFMHTGNRKAFTIAAGYSVLKKLAGARILHAYASTTLPGQTFGLTPDECLIILGILNFVFSLSAVYFTAKFNRRTLLNISCFGCGTVLYTVSIWFYISSHFQTNDERYNFIVFISFAIFSIIFSIGIGPVGTSIKGEMFSANVKALSSSLTTVLVAIATFLINKFYLIIANSIGMYFNYFIYGSCCFFSIWFTLFYVPDLQGKTLQEIQDILNKNPLHKNSYNV</sequence>
<evidence type="ECO:0000256" key="4">
    <source>
        <dbReference type="ARBA" id="ARBA00022597"/>
    </source>
</evidence>
<name>A0A1B6DHI9_9HEMI</name>
<keyword evidence="2" id="KW-0813">Transport</keyword>